<keyword evidence="10" id="KW-1185">Reference proteome</keyword>
<dbReference type="OrthoDB" id="9815782at2"/>
<dbReference type="InterPro" id="IPR019533">
    <property type="entry name" value="Peptidase_S26"/>
</dbReference>
<evidence type="ECO:0000256" key="5">
    <source>
        <dbReference type="ARBA" id="ARBA00022801"/>
    </source>
</evidence>
<dbReference type="InterPro" id="IPR036286">
    <property type="entry name" value="LexA/Signal_pep-like_sf"/>
</dbReference>
<comment type="catalytic activity">
    <reaction evidence="1 7">
        <text>Cleavage of hydrophobic, N-terminal signal or leader sequences from secreted and periplasmic proteins.</text>
        <dbReference type="EC" id="3.4.21.89"/>
    </reaction>
</comment>
<evidence type="ECO:0000313" key="10">
    <source>
        <dbReference type="Proteomes" id="UP000294832"/>
    </source>
</evidence>
<keyword evidence="5 7" id="KW-0378">Hydrolase</keyword>
<dbReference type="Pfam" id="PF10502">
    <property type="entry name" value="Peptidase_S26"/>
    <property type="match status" value="1"/>
</dbReference>
<evidence type="ECO:0000256" key="3">
    <source>
        <dbReference type="ARBA" id="ARBA00013208"/>
    </source>
</evidence>
<dbReference type="InterPro" id="IPR000223">
    <property type="entry name" value="Pept_S26A_signal_pept_1"/>
</dbReference>
<comment type="subcellular location">
    <subcellularLocation>
        <location evidence="7">Membrane</location>
        <topology evidence="7">Multi-pass membrane protein</topology>
    </subcellularLocation>
</comment>
<dbReference type="SUPFAM" id="SSF51306">
    <property type="entry name" value="LexA/Signal peptidase"/>
    <property type="match status" value="1"/>
</dbReference>
<dbReference type="PANTHER" id="PTHR43390">
    <property type="entry name" value="SIGNAL PEPTIDASE I"/>
    <property type="match status" value="1"/>
</dbReference>
<comment type="caution">
    <text evidence="9">The sequence shown here is derived from an EMBL/GenBank/DDBJ whole genome shotgun (WGS) entry which is preliminary data.</text>
</comment>
<name>A0A4V2RRV2_9GAMM</name>
<sequence>MRNFVGKLLRENRSLLLFILLMSVFRSAVADWNTVPTGSMKPTIVEGDRILVDKAAYDIRLPFTHISLVKLADPQRGDIIVFDSAAAGKKLVKRVVAIPGDVVAMDHNRVYLNGKALSYHALNGDNTTTDVQEDLAGIKHLIRIHNDGSTLSSFPSVTVPAGYYLALGDNRDNSADSRVIGFIPRQEIVGRSRSVVMSLNYDNYYLPRTERFWHTL</sequence>
<dbReference type="GO" id="GO:0006465">
    <property type="term" value="P:signal peptide processing"/>
    <property type="evidence" value="ECO:0007669"/>
    <property type="project" value="InterPro"/>
</dbReference>
<keyword evidence="7" id="KW-0645">Protease</keyword>
<feature type="domain" description="Peptidase S26" evidence="8">
    <location>
        <begin position="14"/>
        <end position="196"/>
    </location>
</feature>
<dbReference type="CDD" id="cd06530">
    <property type="entry name" value="S26_SPase_I"/>
    <property type="match status" value="1"/>
</dbReference>
<dbReference type="EMBL" id="SLWF01000025">
    <property type="protein sequence ID" value="TCN81256.1"/>
    <property type="molecule type" value="Genomic_DNA"/>
</dbReference>
<evidence type="ECO:0000259" key="8">
    <source>
        <dbReference type="Pfam" id="PF10502"/>
    </source>
</evidence>
<evidence type="ECO:0000256" key="2">
    <source>
        <dbReference type="ARBA" id="ARBA00009370"/>
    </source>
</evidence>
<evidence type="ECO:0000313" key="9">
    <source>
        <dbReference type="EMBL" id="TCN81256.1"/>
    </source>
</evidence>
<dbReference type="Gene3D" id="2.10.109.10">
    <property type="entry name" value="Umud Fragment, subunit A"/>
    <property type="match status" value="1"/>
</dbReference>
<gene>
    <name evidence="9" type="ORF">EDC91_12518</name>
</gene>
<dbReference type="RefSeq" id="WP_133039855.1">
    <property type="nucleotide sequence ID" value="NZ_SLWF01000025.1"/>
</dbReference>
<dbReference type="EC" id="3.4.21.89" evidence="3 7"/>
<evidence type="ECO:0000256" key="6">
    <source>
        <dbReference type="PIRSR" id="PIRSR600223-1"/>
    </source>
</evidence>
<dbReference type="GO" id="GO:0009003">
    <property type="term" value="F:signal peptidase activity"/>
    <property type="evidence" value="ECO:0007669"/>
    <property type="project" value="UniProtKB-EC"/>
</dbReference>
<dbReference type="PRINTS" id="PR00727">
    <property type="entry name" value="LEADERPTASE"/>
</dbReference>
<evidence type="ECO:0000256" key="7">
    <source>
        <dbReference type="RuleBase" id="RU362042"/>
    </source>
</evidence>
<dbReference type="PROSITE" id="PS00760">
    <property type="entry name" value="SPASE_I_2"/>
    <property type="match status" value="1"/>
</dbReference>
<dbReference type="GO" id="GO:0004252">
    <property type="term" value="F:serine-type endopeptidase activity"/>
    <property type="evidence" value="ECO:0007669"/>
    <property type="project" value="InterPro"/>
</dbReference>
<feature type="active site" evidence="6">
    <location>
        <position position="39"/>
    </location>
</feature>
<dbReference type="InterPro" id="IPR019757">
    <property type="entry name" value="Pept_S26A_signal_pept_1_Lys-AS"/>
</dbReference>
<dbReference type="Proteomes" id="UP000294832">
    <property type="component" value="Unassembled WGS sequence"/>
</dbReference>
<organism evidence="9 10">
    <name type="scientific">Shewanella fodinae</name>
    <dbReference type="NCBI Taxonomy" id="552357"/>
    <lineage>
        <taxon>Bacteria</taxon>
        <taxon>Pseudomonadati</taxon>
        <taxon>Pseudomonadota</taxon>
        <taxon>Gammaproteobacteria</taxon>
        <taxon>Alteromonadales</taxon>
        <taxon>Shewanellaceae</taxon>
        <taxon>Shewanella</taxon>
    </lineage>
</organism>
<dbReference type="NCBIfam" id="TIGR02227">
    <property type="entry name" value="sigpep_I_bact"/>
    <property type="match status" value="1"/>
</dbReference>
<dbReference type="GO" id="GO:0016020">
    <property type="term" value="C:membrane"/>
    <property type="evidence" value="ECO:0007669"/>
    <property type="project" value="UniProtKB-SubCell"/>
</dbReference>
<proteinExistence type="inferred from homology"/>
<dbReference type="PANTHER" id="PTHR43390:SF1">
    <property type="entry name" value="CHLOROPLAST PROCESSING PEPTIDASE"/>
    <property type="match status" value="1"/>
</dbReference>
<protein>
    <recommendedName>
        <fullName evidence="4 7">Signal peptidase I</fullName>
        <ecNumber evidence="3 7">3.4.21.89</ecNumber>
    </recommendedName>
</protein>
<comment type="similarity">
    <text evidence="2 7">Belongs to the peptidase S26 family.</text>
</comment>
<accession>A0A4V2RRV2</accession>
<reference evidence="9 10" key="1">
    <citation type="submission" date="2019-03" db="EMBL/GenBank/DDBJ databases">
        <title>Freshwater and sediment microbial communities from various areas in North America, analyzing microbe dynamics in response to fracking.</title>
        <authorList>
            <person name="Lamendella R."/>
        </authorList>
    </citation>
    <scope>NUCLEOTIDE SEQUENCE [LARGE SCALE GENOMIC DNA]</scope>
    <source>
        <strain evidence="9 10">74A</strain>
    </source>
</reference>
<evidence type="ECO:0000256" key="4">
    <source>
        <dbReference type="ARBA" id="ARBA00019232"/>
    </source>
</evidence>
<evidence type="ECO:0000256" key="1">
    <source>
        <dbReference type="ARBA" id="ARBA00000677"/>
    </source>
</evidence>
<feature type="active site" evidence="6">
    <location>
        <position position="93"/>
    </location>
</feature>
<dbReference type="AlphaFoldDB" id="A0A4V2RRV2"/>